<gene>
    <name evidence="1" type="ORF">LCGC14_1066510</name>
</gene>
<dbReference type="AlphaFoldDB" id="A0A0F9N6N1"/>
<evidence type="ECO:0000313" key="1">
    <source>
        <dbReference type="EMBL" id="KKN07477.1"/>
    </source>
</evidence>
<protein>
    <submittedName>
        <fullName evidence="1">Uncharacterized protein</fullName>
    </submittedName>
</protein>
<reference evidence="1" key="1">
    <citation type="journal article" date="2015" name="Nature">
        <title>Complex archaea that bridge the gap between prokaryotes and eukaryotes.</title>
        <authorList>
            <person name="Spang A."/>
            <person name="Saw J.H."/>
            <person name="Jorgensen S.L."/>
            <person name="Zaremba-Niedzwiedzka K."/>
            <person name="Martijn J."/>
            <person name="Lind A.E."/>
            <person name="van Eijk R."/>
            <person name="Schleper C."/>
            <person name="Guy L."/>
            <person name="Ettema T.J."/>
        </authorList>
    </citation>
    <scope>NUCLEOTIDE SEQUENCE</scope>
</reference>
<comment type="caution">
    <text evidence="1">The sequence shown here is derived from an EMBL/GenBank/DDBJ whole genome shotgun (WGS) entry which is preliminary data.</text>
</comment>
<dbReference type="EMBL" id="LAZR01004566">
    <property type="protein sequence ID" value="KKN07477.1"/>
    <property type="molecule type" value="Genomic_DNA"/>
</dbReference>
<organism evidence="1">
    <name type="scientific">marine sediment metagenome</name>
    <dbReference type="NCBI Taxonomy" id="412755"/>
    <lineage>
        <taxon>unclassified sequences</taxon>
        <taxon>metagenomes</taxon>
        <taxon>ecological metagenomes</taxon>
    </lineage>
</organism>
<accession>A0A0F9N6N1</accession>
<proteinExistence type="predicted"/>
<sequence length="46" mass="5842">MKWQWFNIRVEWCDWGLGISFEWFPFFRGISIQIGPFWWLLGFKER</sequence>
<name>A0A0F9N6N1_9ZZZZ</name>